<sequence>LVGGGSILIPGELKGVRSVRKPENFGVANAIGSAISQVSGQIERIFSLDEMGRAEALAKAKDLARQEAVKAGADPETIQIIDVEDVPLAYLPGNATRVRVKAVGDLKL</sequence>
<comment type="caution">
    <text evidence="1">The sequence shown here is derived from an EMBL/GenBank/DDBJ whole genome shotgun (WGS) entry which is preliminary data.</text>
</comment>
<evidence type="ECO:0000313" key="2">
    <source>
        <dbReference type="Proteomes" id="UP000727506"/>
    </source>
</evidence>
<proteinExistence type="predicted"/>
<evidence type="ECO:0000313" key="1">
    <source>
        <dbReference type="EMBL" id="MBS6939996.1"/>
    </source>
</evidence>
<feature type="non-terminal residue" evidence="1">
    <location>
        <position position="1"/>
    </location>
</feature>
<gene>
    <name evidence="1" type="ORF">KH142_00635</name>
</gene>
<protein>
    <submittedName>
        <fullName evidence="1">Hydantoinase/oxoprolinase family protein</fullName>
    </submittedName>
</protein>
<dbReference type="AlphaFoldDB" id="A0A943UYJ9"/>
<dbReference type="Proteomes" id="UP000727506">
    <property type="component" value="Unassembled WGS sequence"/>
</dbReference>
<organism evidence="1 2">
    <name type="scientific">Slackia piriformis</name>
    <dbReference type="NCBI Taxonomy" id="626934"/>
    <lineage>
        <taxon>Bacteria</taxon>
        <taxon>Bacillati</taxon>
        <taxon>Actinomycetota</taxon>
        <taxon>Coriobacteriia</taxon>
        <taxon>Eggerthellales</taxon>
        <taxon>Eggerthellaceae</taxon>
        <taxon>Slackia</taxon>
    </lineage>
</organism>
<name>A0A943UYJ9_9ACTN</name>
<dbReference type="EMBL" id="JAGZSV010000004">
    <property type="protein sequence ID" value="MBS6939996.1"/>
    <property type="molecule type" value="Genomic_DNA"/>
</dbReference>
<reference evidence="1" key="1">
    <citation type="submission" date="2021-02" db="EMBL/GenBank/DDBJ databases">
        <title>Infant gut strain persistence is associated with maternal origin, phylogeny, and functional potential including surface adhesion and iron acquisition.</title>
        <authorList>
            <person name="Lou Y.C."/>
        </authorList>
    </citation>
    <scope>NUCLEOTIDE SEQUENCE</scope>
    <source>
        <strain evidence="1">L2_039_000G1_dasL2_039_000G1_concoct_11</strain>
    </source>
</reference>
<accession>A0A943UYJ9</accession>